<protein>
    <submittedName>
        <fullName evidence="2">Uncharacterized protein</fullName>
    </submittedName>
</protein>
<feature type="signal peptide" evidence="1">
    <location>
        <begin position="1"/>
        <end position="27"/>
    </location>
</feature>
<comment type="caution">
    <text evidence="2">The sequence shown here is derived from an EMBL/GenBank/DDBJ whole genome shotgun (WGS) entry which is preliminary data.</text>
</comment>
<dbReference type="PROSITE" id="PS51257">
    <property type="entry name" value="PROKAR_LIPOPROTEIN"/>
    <property type="match status" value="1"/>
</dbReference>
<reference evidence="2" key="2">
    <citation type="submission" date="2021-04" db="EMBL/GenBank/DDBJ databases">
        <authorList>
            <person name="Gilroy R."/>
        </authorList>
    </citation>
    <scope>NUCLEOTIDE SEQUENCE</scope>
    <source>
        <strain evidence="2">CHK32-1732</strain>
    </source>
</reference>
<organism evidence="2 3">
    <name type="scientific">Candidatus Corynebacterium avicola</name>
    <dbReference type="NCBI Taxonomy" id="2838527"/>
    <lineage>
        <taxon>Bacteria</taxon>
        <taxon>Bacillati</taxon>
        <taxon>Actinomycetota</taxon>
        <taxon>Actinomycetes</taxon>
        <taxon>Mycobacteriales</taxon>
        <taxon>Corynebacteriaceae</taxon>
        <taxon>Corynebacterium</taxon>
    </lineage>
</organism>
<feature type="chain" id="PRO_5039301001" evidence="1">
    <location>
        <begin position="28"/>
        <end position="212"/>
    </location>
</feature>
<dbReference type="EMBL" id="DXGC01000004">
    <property type="protein sequence ID" value="HIW90104.1"/>
    <property type="molecule type" value="Genomic_DNA"/>
</dbReference>
<evidence type="ECO:0000313" key="3">
    <source>
        <dbReference type="Proteomes" id="UP000824190"/>
    </source>
</evidence>
<keyword evidence="1" id="KW-0732">Signal</keyword>
<evidence type="ECO:0000313" key="2">
    <source>
        <dbReference type="EMBL" id="HIW90104.1"/>
    </source>
</evidence>
<sequence length="212" mass="22451">MQRIPRTRAVAAVLCAGMAAGSALGLAGCTSGESTRVAAPALDAAEGRTLELGVTSDPVQQRLVESYTSEFEAVDREVSVDDVEQDERLPRLLGGELTVVLGCVGELLDELDPVKGQEMREMYAEAQDEADSGGDPVDTSQWRDIVHSTMFSALPTELQASDPGEAVGCSDESLPQNIVAVYRKGELDRPDKKALNNVAGGVTSDEVAIEDD</sequence>
<name>A0A9D1UJF4_9CORY</name>
<proteinExistence type="predicted"/>
<reference evidence="2" key="1">
    <citation type="journal article" date="2021" name="PeerJ">
        <title>Extensive microbial diversity within the chicken gut microbiome revealed by metagenomics and culture.</title>
        <authorList>
            <person name="Gilroy R."/>
            <person name="Ravi A."/>
            <person name="Getino M."/>
            <person name="Pursley I."/>
            <person name="Horton D.L."/>
            <person name="Alikhan N.F."/>
            <person name="Baker D."/>
            <person name="Gharbi K."/>
            <person name="Hall N."/>
            <person name="Watson M."/>
            <person name="Adriaenssens E.M."/>
            <person name="Foster-Nyarko E."/>
            <person name="Jarju S."/>
            <person name="Secka A."/>
            <person name="Antonio M."/>
            <person name="Oren A."/>
            <person name="Chaudhuri R.R."/>
            <person name="La Ragione R."/>
            <person name="Hildebrand F."/>
            <person name="Pallen M.J."/>
        </authorList>
    </citation>
    <scope>NUCLEOTIDE SEQUENCE</scope>
    <source>
        <strain evidence="2">CHK32-1732</strain>
    </source>
</reference>
<evidence type="ECO:0000256" key="1">
    <source>
        <dbReference type="SAM" id="SignalP"/>
    </source>
</evidence>
<accession>A0A9D1UJF4</accession>
<dbReference type="Proteomes" id="UP000824190">
    <property type="component" value="Unassembled WGS sequence"/>
</dbReference>
<dbReference type="AlphaFoldDB" id="A0A9D1UJF4"/>
<gene>
    <name evidence="2" type="ORF">H9870_00310</name>
</gene>